<proteinExistence type="predicted"/>
<accession>A0AAD7P2Q1</accession>
<dbReference type="AlphaFoldDB" id="A0AAD7P2Q1"/>
<organism evidence="1 2">
    <name type="scientific">Mycena maculata</name>
    <dbReference type="NCBI Taxonomy" id="230809"/>
    <lineage>
        <taxon>Eukaryota</taxon>
        <taxon>Fungi</taxon>
        <taxon>Dikarya</taxon>
        <taxon>Basidiomycota</taxon>
        <taxon>Agaricomycotina</taxon>
        <taxon>Agaricomycetes</taxon>
        <taxon>Agaricomycetidae</taxon>
        <taxon>Agaricales</taxon>
        <taxon>Marasmiineae</taxon>
        <taxon>Mycenaceae</taxon>
        <taxon>Mycena</taxon>
    </lineage>
</organism>
<sequence length="93" mass="10195">MSLFTLVVSLTPARAGRGGSALRVVGHTRLFQGENSGVGHPRLRVRSRLLPPFWVLILVGLQLGEMSRRDRFPRLQVAAVSRFAEGKATLSSK</sequence>
<gene>
    <name evidence="1" type="ORF">DFH07DRAFT_786894</name>
</gene>
<name>A0AAD7P2Q1_9AGAR</name>
<evidence type="ECO:0000313" key="2">
    <source>
        <dbReference type="Proteomes" id="UP001215280"/>
    </source>
</evidence>
<evidence type="ECO:0000313" key="1">
    <source>
        <dbReference type="EMBL" id="KAJ7785177.1"/>
    </source>
</evidence>
<reference evidence="1" key="1">
    <citation type="submission" date="2023-03" db="EMBL/GenBank/DDBJ databases">
        <title>Massive genome expansion in bonnet fungi (Mycena s.s.) driven by repeated elements and novel gene families across ecological guilds.</title>
        <authorList>
            <consortium name="Lawrence Berkeley National Laboratory"/>
            <person name="Harder C.B."/>
            <person name="Miyauchi S."/>
            <person name="Viragh M."/>
            <person name="Kuo A."/>
            <person name="Thoen E."/>
            <person name="Andreopoulos B."/>
            <person name="Lu D."/>
            <person name="Skrede I."/>
            <person name="Drula E."/>
            <person name="Henrissat B."/>
            <person name="Morin E."/>
            <person name="Kohler A."/>
            <person name="Barry K."/>
            <person name="LaButti K."/>
            <person name="Morin E."/>
            <person name="Salamov A."/>
            <person name="Lipzen A."/>
            <person name="Mereny Z."/>
            <person name="Hegedus B."/>
            <person name="Baldrian P."/>
            <person name="Stursova M."/>
            <person name="Weitz H."/>
            <person name="Taylor A."/>
            <person name="Grigoriev I.V."/>
            <person name="Nagy L.G."/>
            <person name="Martin F."/>
            <person name="Kauserud H."/>
        </authorList>
    </citation>
    <scope>NUCLEOTIDE SEQUENCE</scope>
    <source>
        <strain evidence="1">CBHHK188m</strain>
    </source>
</reference>
<dbReference type="Proteomes" id="UP001215280">
    <property type="component" value="Unassembled WGS sequence"/>
</dbReference>
<protein>
    <submittedName>
        <fullName evidence="1">Uncharacterized protein</fullName>
    </submittedName>
</protein>
<keyword evidence="2" id="KW-1185">Reference proteome</keyword>
<comment type="caution">
    <text evidence="1">The sequence shown here is derived from an EMBL/GenBank/DDBJ whole genome shotgun (WGS) entry which is preliminary data.</text>
</comment>
<dbReference type="EMBL" id="JARJLG010000001">
    <property type="protein sequence ID" value="KAJ7785177.1"/>
    <property type="molecule type" value="Genomic_DNA"/>
</dbReference>